<name>A0A415MEV6_9FIRM</name>
<dbReference type="AlphaFoldDB" id="A0A415MEV6"/>
<accession>A0A415MEV6</accession>
<evidence type="ECO:0000313" key="2">
    <source>
        <dbReference type="Proteomes" id="UP000285201"/>
    </source>
</evidence>
<reference evidence="1 2" key="1">
    <citation type="submission" date="2018-08" db="EMBL/GenBank/DDBJ databases">
        <title>A genome reference for cultivated species of the human gut microbiota.</title>
        <authorList>
            <person name="Zou Y."/>
            <person name="Xue W."/>
            <person name="Luo G."/>
        </authorList>
    </citation>
    <scope>NUCLEOTIDE SEQUENCE [LARGE SCALE GENOMIC DNA]</scope>
    <source>
        <strain evidence="1 2">AF36-7BH</strain>
    </source>
</reference>
<comment type="caution">
    <text evidence="1">The sequence shown here is derived from an EMBL/GenBank/DDBJ whole genome shotgun (WGS) entry which is preliminary data.</text>
</comment>
<proteinExistence type="predicted"/>
<organism evidence="1 2">
    <name type="scientific">Lachnospira eligens</name>
    <dbReference type="NCBI Taxonomy" id="39485"/>
    <lineage>
        <taxon>Bacteria</taxon>
        <taxon>Bacillati</taxon>
        <taxon>Bacillota</taxon>
        <taxon>Clostridia</taxon>
        <taxon>Lachnospirales</taxon>
        <taxon>Lachnospiraceae</taxon>
        <taxon>Lachnospira</taxon>
    </lineage>
</organism>
<protein>
    <submittedName>
        <fullName evidence="1">Uncharacterized protein</fullName>
    </submittedName>
</protein>
<evidence type="ECO:0000313" key="1">
    <source>
        <dbReference type="EMBL" id="RHL71129.1"/>
    </source>
</evidence>
<dbReference type="EMBL" id="QROY01000002">
    <property type="protein sequence ID" value="RHL71129.1"/>
    <property type="molecule type" value="Genomic_DNA"/>
</dbReference>
<dbReference type="Proteomes" id="UP000285201">
    <property type="component" value="Unassembled WGS sequence"/>
</dbReference>
<dbReference type="RefSeq" id="WP_118370130.1">
    <property type="nucleotide sequence ID" value="NZ_QROY01000002.1"/>
</dbReference>
<sequence>MVRIKDGNYIAIFHDRMIEVKADSKRDAYNKAKRYFESREHRELFDGELKVCQIPSMIGILDE</sequence>
<gene>
    <name evidence="1" type="ORF">DW007_02995</name>
</gene>